<keyword evidence="1" id="KW-0285">Flavoprotein</keyword>
<protein>
    <recommendedName>
        <fullName evidence="4">Flavodoxin-like domain-containing protein</fullName>
    </recommendedName>
</protein>
<gene>
    <name evidence="5" type="ORF">H9847_03275</name>
</gene>
<dbReference type="EMBL" id="JAHLFE010000061">
    <property type="protein sequence ID" value="MBU3843880.1"/>
    <property type="molecule type" value="Genomic_DNA"/>
</dbReference>
<dbReference type="SUPFAM" id="SSF52218">
    <property type="entry name" value="Flavoproteins"/>
    <property type="match status" value="1"/>
</dbReference>
<comment type="caution">
    <text evidence="5">The sequence shown here is derived from an EMBL/GenBank/DDBJ whole genome shotgun (WGS) entry which is preliminary data.</text>
</comment>
<evidence type="ECO:0000256" key="2">
    <source>
        <dbReference type="ARBA" id="ARBA00022643"/>
    </source>
</evidence>
<feature type="chain" id="PRO_5037554289" description="Flavodoxin-like domain-containing protein" evidence="3">
    <location>
        <begin position="17"/>
        <end position="188"/>
    </location>
</feature>
<accession>A0A948WXK2</accession>
<keyword evidence="3" id="KW-0732">Signal</keyword>
<evidence type="ECO:0000256" key="1">
    <source>
        <dbReference type="ARBA" id="ARBA00022630"/>
    </source>
</evidence>
<dbReference type="GO" id="GO:0010181">
    <property type="term" value="F:FMN binding"/>
    <property type="evidence" value="ECO:0007669"/>
    <property type="project" value="InterPro"/>
</dbReference>
<evidence type="ECO:0000313" key="5">
    <source>
        <dbReference type="EMBL" id="MBU3843880.1"/>
    </source>
</evidence>
<evidence type="ECO:0000256" key="3">
    <source>
        <dbReference type="SAM" id="SignalP"/>
    </source>
</evidence>
<evidence type="ECO:0000313" key="6">
    <source>
        <dbReference type="Proteomes" id="UP000733611"/>
    </source>
</evidence>
<evidence type="ECO:0000259" key="4">
    <source>
        <dbReference type="Pfam" id="PF12682"/>
    </source>
</evidence>
<dbReference type="Pfam" id="PF12682">
    <property type="entry name" value="Flavodoxin_4"/>
    <property type="match status" value="1"/>
</dbReference>
<dbReference type="AlphaFoldDB" id="A0A948WXK2"/>
<reference evidence="5" key="2">
    <citation type="submission" date="2021-04" db="EMBL/GenBank/DDBJ databases">
        <authorList>
            <person name="Gilroy R."/>
        </authorList>
    </citation>
    <scope>NUCLEOTIDE SEQUENCE</scope>
    <source>
        <strain evidence="5">378</strain>
    </source>
</reference>
<dbReference type="InterPro" id="IPR029039">
    <property type="entry name" value="Flavoprotein-like_sf"/>
</dbReference>
<dbReference type="Gene3D" id="3.40.50.360">
    <property type="match status" value="1"/>
</dbReference>
<name>A0A948WXK2_9GAMM</name>
<dbReference type="Proteomes" id="UP000733611">
    <property type="component" value="Unassembled WGS sequence"/>
</dbReference>
<feature type="domain" description="Flavodoxin-like" evidence="4">
    <location>
        <begin position="92"/>
        <end position="158"/>
    </location>
</feature>
<feature type="signal peptide" evidence="3">
    <location>
        <begin position="1"/>
        <end position="16"/>
    </location>
</feature>
<reference evidence="5" key="1">
    <citation type="journal article" date="2021" name="PeerJ">
        <title>Extensive microbial diversity within the chicken gut microbiome revealed by metagenomics and culture.</title>
        <authorList>
            <person name="Gilroy R."/>
            <person name="Ravi A."/>
            <person name="Getino M."/>
            <person name="Pursley I."/>
            <person name="Horton D.L."/>
            <person name="Alikhan N.F."/>
            <person name="Baker D."/>
            <person name="Gharbi K."/>
            <person name="Hall N."/>
            <person name="Watson M."/>
            <person name="Adriaenssens E.M."/>
            <person name="Foster-Nyarko E."/>
            <person name="Jarju S."/>
            <person name="Secka A."/>
            <person name="Antonio M."/>
            <person name="Oren A."/>
            <person name="Chaudhuri R.R."/>
            <person name="La Ragione R."/>
            <person name="Hildebrand F."/>
            <person name="Pallen M.J."/>
        </authorList>
    </citation>
    <scope>NUCLEOTIDE SEQUENCE</scope>
    <source>
        <strain evidence="5">378</strain>
    </source>
</reference>
<keyword evidence="2" id="KW-0288">FMN</keyword>
<proteinExistence type="predicted"/>
<sequence>MALTGAVVASSASSLAADLNTAVVYCSLKHNQDTPQESVRTNAQGTANVFAAELNAPVLEILVSDTYPDTYNGAVEQAQQEQEALSLVSLKSDPDVSAYDTIFVGFSVWGGTYPRAIASWLHNHDFTGNDIYVFTSHMGSGLGQSVELMCAEFPQLHVVPLIAVRAYSEDSAETKAQVQRALAPIAAQ</sequence>
<dbReference type="InterPro" id="IPR008254">
    <property type="entry name" value="Flavodoxin/NO_synth"/>
</dbReference>
<organism evidence="5 6">
    <name type="scientific">Candidatus Anaerobiospirillum pullicola</name>
    <dbReference type="NCBI Taxonomy" id="2838451"/>
    <lineage>
        <taxon>Bacteria</taxon>
        <taxon>Pseudomonadati</taxon>
        <taxon>Pseudomonadota</taxon>
        <taxon>Gammaproteobacteria</taxon>
        <taxon>Aeromonadales</taxon>
        <taxon>Succinivibrionaceae</taxon>
        <taxon>Anaerobiospirillum</taxon>
    </lineage>
</organism>
<dbReference type="PANTHER" id="PTHR39201">
    <property type="entry name" value="EXPORTED PROTEIN-RELATED"/>
    <property type="match status" value="1"/>
</dbReference>
<dbReference type="PANTHER" id="PTHR39201:SF1">
    <property type="entry name" value="FLAVODOXIN-LIKE DOMAIN-CONTAINING PROTEIN"/>
    <property type="match status" value="1"/>
</dbReference>